<sequence length="224" mass="24741">MKLFEDDKGANCTTFIKMLHESDLKKQTNMAFDFTKFILYANKKMSKLIGDDIVWNFVFGNAADIPTFWSHLLACYCCLEDQLQHARIIFILKNAHEHGLVGIIEKAVRGLSSSNSATRTYQAIKLIIELMASKDAVRQAVDSDSEIIRSVKNGLKWLKLNLADAPTGHSHDLASGNDLMRTASAENICSIGNELFEAASEPDTVSSTNSGTSESSSRYEPASK</sequence>
<protein>
    <submittedName>
        <fullName evidence="2">Uncharacterized protein</fullName>
    </submittedName>
</protein>
<accession>E4YEC4</accession>
<dbReference type="AlphaFoldDB" id="E4YEC4"/>
<dbReference type="Proteomes" id="UP000011014">
    <property type="component" value="Unassembled WGS sequence"/>
</dbReference>
<reference evidence="2" key="1">
    <citation type="journal article" date="2010" name="Science">
        <title>Plasticity of animal genome architecture unmasked by rapid evolution of a pelagic tunicate.</title>
        <authorList>
            <person name="Denoeud F."/>
            <person name="Henriet S."/>
            <person name="Mungpakdee S."/>
            <person name="Aury J.M."/>
            <person name="Da Silva C."/>
            <person name="Brinkmann H."/>
            <person name="Mikhaleva J."/>
            <person name="Olsen L.C."/>
            <person name="Jubin C."/>
            <person name="Canestro C."/>
            <person name="Bouquet J.M."/>
            <person name="Danks G."/>
            <person name="Poulain J."/>
            <person name="Campsteijn C."/>
            <person name="Adamski M."/>
            <person name="Cross I."/>
            <person name="Yadetie F."/>
            <person name="Muffato M."/>
            <person name="Louis A."/>
            <person name="Butcher S."/>
            <person name="Tsagkogeorga G."/>
            <person name="Konrad A."/>
            <person name="Singh S."/>
            <person name="Jensen M.F."/>
            <person name="Cong E.H."/>
            <person name="Eikeseth-Otteraa H."/>
            <person name="Noel B."/>
            <person name="Anthouard V."/>
            <person name="Porcel B.M."/>
            <person name="Kachouri-Lafond R."/>
            <person name="Nishino A."/>
            <person name="Ugolini M."/>
            <person name="Chourrout P."/>
            <person name="Nishida H."/>
            <person name="Aasland R."/>
            <person name="Huzurbazar S."/>
            <person name="Westhof E."/>
            <person name="Delsuc F."/>
            <person name="Lehrach H."/>
            <person name="Reinhardt R."/>
            <person name="Weissenbach J."/>
            <person name="Roy S.W."/>
            <person name="Artiguenave F."/>
            <person name="Postlethwait J.H."/>
            <person name="Manak J.R."/>
            <person name="Thompson E.M."/>
            <person name="Jaillon O."/>
            <person name="Du Pasquier L."/>
            <person name="Boudinot P."/>
            <person name="Liberles D.A."/>
            <person name="Volff J.N."/>
            <person name="Philippe H."/>
            <person name="Lenhard B."/>
            <person name="Roest Crollius H."/>
            <person name="Wincker P."/>
            <person name="Chourrout D."/>
        </authorList>
    </citation>
    <scope>NUCLEOTIDE SEQUENCE [LARGE SCALE GENOMIC DNA]</scope>
</reference>
<evidence type="ECO:0000256" key="1">
    <source>
        <dbReference type="SAM" id="MobiDB-lite"/>
    </source>
</evidence>
<gene>
    <name evidence="2" type="ORF">GSOID_T00021829001</name>
</gene>
<feature type="region of interest" description="Disordered" evidence="1">
    <location>
        <begin position="199"/>
        <end position="224"/>
    </location>
</feature>
<feature type="compositionally biased region" description="Low complexity" evidence="1">
    <location>
        <begin position="204"/>
        <end position="216"/>
    </location>
</feature>
<proteinExistence type="predicted"/>
<name>E4YEC4_OIKDI</name>
<evidence type="ECO:0000313" key="2">
    <source>
        <dbReference type="EMBL" id="CBY33874.1"/>
    </source>
</evidence>
<dbReference type="EMBL" id="FN654454">
    <property type="protein sequence ID" value="CBY33874.1"/>
    <property type="molecule type" value="Genomic_DNA"/>
</dbReference>
<organism evidence="2">
    <name type="scientific">Oikopleura dioica</name>
    <name type="common">Tunicate</name>
    <dbReference type="NCBI Taxonomy" id="34765"/>
    <lineage>
        <taxon>Eukaryota</taxon>
        <taxon>Metazoa</taxon>
        <taxon>Chordata</taxon>
        <taxon>Tunicata</taxon>
        <taxon>Appendicularia</taxon>
        <taxon>Copelata</taxon>
        <taxon>Oikopleuridae</taxon>
        <taxon>Oikopleura</taxon>
    </lineage>
</organism>